<reference evidence="1" key="1">
    <citation type="submission" date="2020-05" db="EMBL/GenBank/DDBJ databases">
        <authorList>
            <person name="Chiriac C."/>
            <person name="Salcher M."/>
            <person name="Ghai R."/>
            <person name="Kavagutti S V."/>
        </authorList>
    </citation>
    <scope>NUCLEOTIDE SEQUENCE</scope>
</reference>
<accession>A0A6J7X7C4</accession>
<gene>
    <name evidence="1" type="ORF">UFOVP760_288</name>
</gene>
<sequence>MNDNKKIENLYNSIKKVDYFQSNNFNWDEFIKVDEGFLDLGAVDLYDYLLEGFKKIKTDAKQDIYKVTLHNGLVFDLLINYANAKESFEVKEIGAKTKHHNKAATSYRDILATNFDITDTLCIIMFRDEKGRTDRTGEVKMSSKELFFTLKKAIQSSWLQRDYNKIKAIMMRVDSNDKERLEFYKMLISKLLPDFNKLVEDTETEPNTTILYALKTN</sequence>
<proteinExistence type="predicted"/>
<name>A0A6J7X7C4_9CAUD</name>
<protein>
    <submittedName>
        <fullName evidence="1">Uncharacterized protein</fullName>
    </submittedName>
</protein>
<dbReference type="EMBL" id="LR798360">
    <property type="protein sequence ID" value="CAB5226514.1"/>
    <property type="molecule type" value="Genomic_DNA"/>
</dbReference>
<organism evidence="1">
    <name type="scientific">uncultured Caudovirales phage</name>
    <dbReference type="NCBI Taxonomy" id="2100421"/>
    <lineage>
        <taxon>Viruses</taxon>
        <taxon>Duplodnaviria</taxon>
        <taxon>Heunggongvirae</taxon>
        <taxon>Uroviricota</taxon>
        <taxon>Caudoviricetes</taxon>
        <taxon>Peduoviridae</taxon>
        <taxon>Maltschvirus</taxon>
        <taxon>Maltschvirus maltsch</taxon>
    </lineage>
</organism>
<evidence type="ECO:0000313" key="1">
    <source>
        <dbReference type="EMBL" id="CAB5226514.1"/>
    </source>
</evidence>